<feature type="transmembrane region" description="Helical" evidence="7">
    <location>
        <begin position="327"/>
        <end position="345"/>
    </location>
</feature>
<gene>
    <name evidence="10" type="ORF">ON753_10270</name>
</gene>
<feature type="transmembrane region" description="Helical" evidence="7">
    <location>
        <begin position="187"/>
        <end position="211"/>
    </location>
</feature>
<reference evidence="10 11" key="1">
    <citation type="journal article" date="2016" name="Int. J. Syst. Evol. Microbiol.">
        <title>Labrenzia salina sp. nov., isolated from the rhizosphere of the halophyte Arthrocnemum macrostachyum.</title>
        <authorList>
            <person name="Camacho M."/>
            <person name="Redondo-Gomez S."/>
            <person name="Rodriguez-Llorente I."/>
            <person name="Rohde M."/>
            <person name="Sproer C."/>
            <person name="Schumann P."/>
            <person name="Klenk H.P."/>
            <person name="Montero-Calasanz M.D.C."/>
        </authorList>
    </citation>
    <scope>NUCLEOTIDE SEQUENCE [LARGE SCALE GENOMIC DNA]</scope>
    <source>
        <strain evidence="10 11">DSM 29163</strain>
    </source>
</reference>
<dbReference type="PANTHER" id="PTHR24221">
    <property type="entry name" value="ATP-BINDING CASSETTE SUB-FAMILY B"/>
    <property type="match status" value="1"/>
</dbReference>
<accession>A0ABT3R0V6</accession>
<evidence type="ECO:0000256" key="3">
    <source>
        <dbReference type="ARBA" id="ARBA00022741"/>
    </source>
</evidence>
<evidence type="ECO:0000256" key="5">
    <source>
        <dbReference type="ARBA" id="ARBA00022989"/>
    </source>
</evidence>
<feature type="transmembrane region" description="Helical" evidence="7">
    <location>
        <begin position="409"/>
        <end position="432"/>
    </location>
</feature>
<keyword evidence="11" id="KW-1185">Reference proteome</keyword>
<evidence type="ECO:0000256" key="4">
    <source>
        <dbReference type="ARBA" id="ARBA00022840"/>
    </source>
</evidence>
<keyword evidence="3" id="KW-0547">Nucleotide-binding</keyword>
<dbReference type="InterPro" id="IPR036640">
    <property type="entry name" value="ABC1_TM_sf"/>
</dbReference>
<dbReference type="SUPFAM" id="SSF90123">
    <property type="entry name" value="ABC transporter transmembrane region"/>
    <property type="match status" value="1"/>
</dbReference>
<keyword evidence="5 7" id="KW-1133">Transmembrane helix</keyword>
<dbReference type="SMART" id="SM00382">
    <property type="entry name" value="AAA"/>
    <property type="match status" value="1"/>
</dbReference>
<protein>
    <submittedName>
        <fullName evidence="10">ATP-binding cassette domain-containing protein</fullName>
    </submittedName>
</protein>
<evidence type="ECO:0000313" key="10">
    <source>
        <dbReference type="EMBL" id="MCX2722761.1"/>
    </source>
</evidence>
<dbReference type="InterPro" id="IPR039421">
    <property type="entry name" value="Type_1_exporter"/>
</dbReference>
<keyword evidence="6 7" id="KW-0472">Membrane</keyword>
<feature type="transmembrane region" description="Helical" evidence="7">
    <location>
        <begin position="297"/>
        <end position="321"/>
    </location>
</feature>
<comment type="caution">
    <text evidence="10">The sequence shown here is derived from an EMBL/GenBank/DDBJ whole genome shotgun (WGS) entry which is preliminary data.</text>
</comment>
<evidence type="ECO:0000256" key="2">
    <source>
        <dbReference type="ARBA" id="ARBA00022692"/>
    </source>
</evidence>
<dbReference type="InterPro" id="IPR011527">
    <property type="entry name" value="ABC1_TM_dom"/>
</dbReference>
<proteinExistence type="predicted"/>
<dbReference type="RefSeq" id="WP_265962419.1">
    <property type="nucleotide sequence ID" value="NZ_JAPEVI010000003.1"/>
</dbReference>
<dbReference type="GO" id="GO:0005524">
    <property type="term" value="F:ATP binding"/>
    <property type="evidence" value="ECO:0007669"/>
    <property type="project" value="UniProtKB-KW"/>
</dbReference>
<dbReference type="Gene3D" id="3.40.50.300">
    <property type="entry name" value="P-loop containing nucleotide triphosphate hydrolases"/>
    <property type="match status" value="1"/>
</dbReference>
<feature type="transmembrane region" description="Helical" evidence="7">
    <location>
        <begin position="223"/>
        <end position="241"/>
    </location>
</feature>
<dbReference type="Gene3D" id="1.20.1560.10">
    <property type="entry name" value="ABC transporter type 1, transmembrane domain"/>
    <property type="match status" value="1"/>
</dbReference>
<evidence type="ECO:0000259" key="9">
    <source>
        <dbReference type="PROSITE" id="PS50929"/>
    </source>
</evidence>
<dbReference type="InterPro" id="IPR003439">
    <property type="entry name" value="ABC_transporter-like_ATP-bd"/>
</dbReference>
<dbReference type="EMBL" id="JAPEVI010000003">
    <property type="protein sequence ID" value="MCX2722761.1"/>
    <property type="molecule type" value="Genomic_DNA"/>
</dbReference>
<sequence length="740" mass="82113">MSRTLYNLEEPAGQDNVVHRQWEELSAELIGNSMPEKGGARPDRSAAPAEACLVPLLREMRWQGNDRLLFEALPHFDHVETFQDLRTVLNRLNVATSVFRGTASELAPNQFPCLRLVGGDVQVLASRTETGDIRAYSGREGEAVILSSGEILKNEIYLVREEEQDDSRVQNNRSWFSSVAKRFRGSIVAILALGFVLNIMALGPPLFIMAIYDKAMGAKSLDVLMTMAVGIAIILVCELALRRTKNLLQSYLGGRIDAIVGTKTFERILHLPYPMLSDAPIGTQVMRLRYFDSVRDIFQSAVFNAIIDVPFSVIFILAIFLIGGPVALPPLALLMIYALLAVYVLPKVQREVAMVGEQKSKLNSFMIETFRNQRALRNLSVDDIWLERFTALSARFNKLNIHARSLTHILQTVSQTLMTICGVLVLGIGAMMVMEEEMSLGALIATMALSWRVLNPMNQAFLSITQLAQSRTVIEQINNLMKVPLEREPGHLPKIKRDIHGDLKISSLVLRYPGATEAALKGLELTVREGELVAITGPSGSGKTALFQAITGLFQPQVGSILFDGLDVRQLDAAEWRSSIGYAPDDLDFFYGTVKQNLLLADPGASDERLTEVTDKLGLLPYLVENFDGLETRLNGELLKQVPDNMKQRIVLARTLVKSVSFYLFDNPGTHLDFEGDRKFMEMIRALHGKATILINTQRPSHMKMADRVVVLKSGQIAMMGTPDQVVPVLMGETAKAGHR</sequence>
<evidence type="ECO:0000256" key="7">
    <source>
        <dbReference type="SAM" id="Phobius"/>
    </source>
</evidence>
<dbReference type="Proteomes" id="UP001300261">
    <property type="component" value="Unassembled WGS sequence"/>
</dbReference>
<name>A0ABT3R0V6_9HYPH</name>
<keyword evidence="2 7" id="KW-0812">Transmembrane</keyword>
<evidence type="ECO:0000313" key="11">
    <source>
        <dbReference type="Proteomes" id="UP001300261"/>
    </source>
</evidence>
<dbReference type="InterPro" id="IPR027417">
    <property type="entry name" value="P-loop_NTPase"/>
</dbReference>
<dbReference type="Pfam" id="PF00664">
    <property type="entry name" value="ABC_membrane"/>
    <property type="match status" value="1"/>
</dbReference>
<feature type="domain" description="ABC transmembrane type-1" evidence="9">
    <location>
        <begin position="188"/>
        <end position="469"/>
    </location>
</feature>
<feature type="domain" description="ABC transporter" evidence="8">
    <location>
        <begin position="503"/>
        <end position="739"/>
    </location>
</feature>
<comment type="subcellular location">
    <subcellularLocation>
        <location evidence="1">Cell membrane</location>
        <topology evidence="1">Multi-pass membrane protein</topology>
    </subcellularLocation>
</comment>
<dbReference type="SUPFAM" id="SSF52540">
    <property type="entry name" value="P-loop containing nucleoside triphosphate hydrolases"/>
    <property type="match status" value="1"/>
</dbReference>
<organism evidence="10 11">
    <name type="scientific">Roseibium salinum</name>
    <dbReference type="NCBI Taxonomy" id="1604349"/>
    <lineage>
        <taxon>Bacteria</taxon>
        <taxon>Pseudomonadati</taxon>
        <taxon>Pseudomonadota</taxon>
        <taxon>Alphaproteobacteria</taxon>
        <taxon>Hyphomicrobiales</taxon>
        <taxon>Stappiaceae</taxon>
        <taxon>Roseibium</taxon>
    </lineage>
</organism>
<dbReference type="PANTHER" id="PTHR24221:SF248">
    <property type="entry name" value="ABC TRANSPORTER TRANSMEMBRANE REGION"/>
    <property type="match status" value="1"/>
</dbReference>
<dbReference type="PROSITE" id="PS50893">
    <property type="entry name" value="ABC_TRANSPORTER_2"/>
    <property type="match status" value="1"/>
</dbReference>
<dbReference type="Pfam" id="PF00005">
    <property type="entry name" value="ABC_tran"/>
    <property type="match status" value="1"/>
</dbReference>
<keyword evidence="4 10" id="KW-0067">ATP-binding</keyword>
<evidence type="ECO:0000259" key="8">
    <source>
        <dbReference type="PROSITE" id="PS50893"/>
    </source>
</evidence>
<evidence type="ECO:0000256" key="6">
    <source>
        <dbReference type="ARBA" id="ARBA00023136"/>
    </source>
</evidence>
<evidence type="ECO:0000256" key="1">
    <source>
        <dbReference type="ARBA" id="ARBA00004651"/>
    </source>
</evidence>
<dbReference type="PROSITE" id="PS50929">
    <property type="entry name" value="ABC_TM1F"/>
    <property type="match status" value="1"/>
</dbReference>
<dbReference type="InterPro" id="IPR003593">
    <property type="entry name" value="AAA+_ATPase"/>
</dbReference>